<proteinExistence type="predicted"/>
<protein>
    <submittedName>
        <fullName evidence="2">Uncharacterized protein</fullName>
    </submittedName>
</protein>
<evidence type="ECO:0000313" key="2">
    <source>
        <dbReference type="EMBL" id="MPD02077.1"/>
    </source>
</evidence>
<reference evidence="2 3" key="1">
    <citation type="submission" date="2019-05" db="EMBL/GenBank/DDBJ databases">
        <title>Another draft genome of Portunus trituberculatus and its Hox gene families provides insights of decapod evolution.</title>
        <authorList>
            <person name="Jeong J.-H."/>
            <person name="Song I."/>
            <person name="Kim S."/>
            <person name="Choi T."/>
            <person name="Kim D."/>
            <person name="Ryu S."/>
            <person name="Kim W."/>
        </authorList>
    </citation>
    <scope>NUCLEOTIDE SEQUENCE [LARGE SCALE GENOMIC DNA]</scope>
    <source>
        <tissue evidence="2">Muscle</tissue>
    </source>
</reference>
<sequence>MNLNPNKIPGEKSLFDPLHVKAVMKQPHPSLPFEISTAAAAFYTFPASLSPSQTPDGAPPQRGSPSPAMTYGIDSVNRVPGAESGRSFKR</sequence>
<organism evidence="2 3">
    <name type="scientific">Portunus trituberculatus</name>
    <name type="common">Swimming crab</name>
    <name type="synonym">Neptunus trituberculatus</name>
    <dbReference type="NCBI Taxonomy" id="210409"/>
    <lineage>
        <taxon>Eukaryota</taxon>
        <taxon>Metazoa</taxon>
        <taxon>Ecdysozoa</taxon>
        <taxon>Arthropoda</taxon>
        <taxon>Crustacea</taxon>
        <taxon>Multicrustacea</taxon>
        <taxon>Malacostraca</taxon>
        <taxon>Eumalacostraca</taxon>
        <taxon>Eucarida</taxon>
        <taxon>Decapoda</taxon>
        <taxon>Pleocyemata</taxon>
        <taxon>Brachyura</taxon>
        <taxon>Eubrachyura</taxon>
        <taxon>Portunoidea</taxon>
        <taxon>Portunidae</taxon>
        <taxon>Portuninae</taxon>
        <taxon>Portunus</taxon>
    </lineage>
</organism>
<dbReference type="EMBL" id="VSRR010129819">
    <property type="protein sequence ID" value="MPD02077.1"/>
    <property type="molecule type" value="Genomic_DNA"/>
</dbReference>
<comment type="caution">
    <text evidence="2">The sequence shown here is derived from an EMBL/GenBank/DDBJ whole genome shotgun (WGS) entry which is preliminary data.</text>
</comment>
<dbReference type="Proteomes" id="UP000324222">
    <property type="component" value="Unassembled WGS sequence"/>
</dbReference>
<accession>A0A5B7K674</accession>
<dbReference type="AlphaFoldDB" id="A0A5B7K674"/>
<gene>
    <name evidence="2" type="ORF">E2C01_097633</name>
</gene>
<evidence type="ECO:0000313" key="3">
    <source>
        <dbReference type="Proteomes" id="UP000324222"/>
    </source>
</evidence>
<feature type="region of interest" description="Disordered" evidence="1">
    <location>
        <begin position="47"/>
        <end position="90"/>
    </location>
</feature>
<keyword evidence="3" id="KW-1185">Reference proteome</keyword>
<name>A0A5B7K674_PORTR</name>
<evidence type="ECO:0000256" key="1">
    <source>
        <dbReference type="SAM" id="MobiDB-lite"/>
    </source>
</evidence>